<evidence type="ECO:0000313" key="6">
    <source>
        <dbReference type="WBParaSite" id="SPAL_0001199500.1"/>
    </source>
</evidence>
<dbReference type="PANTHER" id="PTHR22812">
    <property type="entry name" value="CHROMOBOX PROTEIN"/>
    <property type="match status" value="1"/>
</dbReference>
<sequence>MGKSNKKVPEEEKEYVVEDILGHRVEGKEKYYKIKWEGYPESECTWEPAENINEILIKRYEKKCRSTGISLNGHTIYDESSGDESVSELIMKEIIGSRKDNGLQQYHVKFSDGSTQWIAAGKIGNKSLIKAFNSKKGSNSNTNNSTSRKRAKASSEKDSDSEVVSKKRSHTSSSASFSTHKTPLTRNGRSIRRNSVTSSASSQDVICDEILDSPRHYDRVSRSKSKTPVISRSQKRKSSMARENSVSSKRNGDAHSAKSSSSTKSSKSKDKKSKVPEVKETEEEEGVYVIEKIVDSRVVSGGIKEYRVRWEGYSPEEDTWQTIDTFNDPSIVHEFEKLKSSKLKGMGTPATDSDRSSKRTKPVKTKFLKKLMKKVRKGVTYRDEEIVGVLDKHFNSNDEGFYLVQLSTKQIIYMHPDDVPVKFREECLYADKKRALDQ</sequence>
<dbReference type="Pfam" id="PF00385">
    <property type="entry name" value="Chromo"/>
    <property type="match status" value="2"/>
</dbReference>
<dbReference type="InterPro" id="IPR023780">
    <property type="entry name" value="Chromo_domain"/>
</dbReference>
<comment type="subcellular location">
    <subcellularLocation>
        <location evidence="1">Nucleus</location>
    </subcellularLocation>
</comment>
<evidence type="ECO:0000256" key="3">
    <source>
        <dbReference type="SAM" id="MobiDB-lite"/>
    </source>
</evidence>
<dbReference type="STRING" id="174720.A0A0N5C1X7"/>
<reference evidence="6" key="1">
    <citation type="submission" date="2017-02" db="UniProtKB">
        <authorList>
            <consortium name="WormBaseParasite"/>
        </authorList>
    </citation>
    <scope>IDENTIFICATION</scope>
</reference>
<keyword evidence="2" id="KW-0539">Nucleus</keyword>
<dbReference type="InterPro" id="IPR023779">
    <property type="entry name" value="Chromodomain_CS"/>
</dbReference>
<feature type="compositionally biased region" description="Basic and acidic residues" evidence="3">
    <location>
        <begin position="153"/>
        <end position="165"/>
    </location>
</feature>
<feature type="region of interest" description="Disordered" evidence="3">
    <location>
        <begin position="133"/>
        <end position="203"/>
    </location>
</feature>
<feature type="compositionally biased region" description="Low complexity" evidence="3">
    <location>
        <begin position="134"/>
        <end position="146"/>
    </location>
</feature>
<evidence type="ECO:0000313" key="5">
    <source>
        <dbReference type="Proteomes" id="UP000046392"/>
    </source>
</evidence>
<dbReference type="CDD" id="cd00024">
    <property type="entry name" value="CD_CSD"/>
    <property type="match status" value="2"/>
</dbReference>
<dbReference type="SUPFAM" id="SSF54160">
    <property type="entry name" value="Chromo domain-like"/>
    <property type="match status" value="2"/>
</dbReference>
<dbReference type="Gene3D" id="2.40.50.40">
    <property type="match status" value="2"/>
</dbReference>
<dbReference type="InterPro" id="IPR051219">
    <property type="entry name" value="Heterochromatin_chromo-domain"/>
</dbReference>
<organism evidence="5 6">
    <name type="scientific">Strongyloides papillosus</name>
    <name type="common">Intestinal threadworm</name>
    <dbReference type="NCBI Taxonomy" id="174720"/>
    <lineage>
        <taxon>Eukaryota</taxon>
        <taxon>Metazoa</taxon>
        <taxon>Ecdysozoa</taxon>
        <taxon>Nematoda</taxon>
        <taxon>Chromadorea</taxon>
        <taxon>Rhabditida</taxon>
        <taxon>Tylenchina</taxon>
        <taxon>Panagrolaimomorpha</taxon>
        <taxon>Strongyloidoidea</taxon>
        <taxon>Strongyloididae</taxon>
        <taxon>Strongyloides</taxon>
    </lineage>
</organism>
<dbReference type="PROSITE" id="PS50013">
    <property type="entry name" value="CHROMO_2"/>
    <property type="match status" value="2"/>
</dbReference>
<feature type="region of interest" description="Disordered" evidence="3">
    <location>
        <begin position="217"/>
        <end position="281"/>
    </location>
</feature>
<keyword evidence="5" id="KW-1185">Reference proteome</keyword>
<evidence type="ECO:0000256" key="1">
    <source>
        <dbReference type="ARBA" id="ARBA00004123"/>
    </source>
</evidence>
<proteinExistence type="predicted"/>
<evidence type="ECO:0000256" key="2">
    <source>
        <dbReference type="ARBA" id="ARBA00023242"/>
    </source>
</evidence>
<feature type="domain" description="Chromo" evidence="4">
    <location>
        <begin position="288"/>
        <end position="347"/>
    </location>
</feature>
<feature type="compositionally biased region" description="Polar residues" evidence="3">
    <location>
        <begin position="184"/>
        <end position="203"/>
    </location>
</feature>
<protein>
    <submittedName>
        <fullName evidence="6">Chromo domain-containing protein</fullName>
    </submittedName>
</protein>
<dbReference type="AlphaFoldDB" id="A0A0N5C1X7"/>
<feature type="compositionally biased region" description="Low complexity" evidence="3">
    <location>
        <begin position="171"/>
        <end position="182"/>
    </location>
</feature>
<feature type="domain" description="Chromo" evidence="4">
    <location>
        <begin position="15"/>
        <end position="52"/>
    </location>
</feature>
<evidence type="ECO:0000259" key="4">
    <source>
        <dbReference type="PROSITE" id="PS50013"/>
    </source>
</evidence>
<dbReference type="PROSITE" id="PS00598">
    <property type="entry name" value="CHROMO_1"/>
    <property type="match status" value="1"/>
</dbReference>
<dbReference type="Proteomes" id="UP000046392">
    <property type="component" value="Unplaced"/>
</dbReference>
<dbReference type="InterPro" id="IPR000953">
    <property type="entry name" value="Chromo/chromo_shadow_dom"/>
</dbReference>
<dbReference type="WBParaSite" id="SPAL_0001199500.1">
    <property type="protein sequence ID" value="SPAL_0001199500.1"/>
    <property type="gene ID" value="SPAL_0001199500"/>
</dbReference>
<dbReference type="InterPro" id="IPR016197">
    <property type="entry name" value="Chromo-like_dom_sf"/>
</dbReference>
<accession>A0A0N5C1X7</accession>
<dbReference type="SMART" id="SM00298">
    <property type="entry name" value="CHROMO"/>
    <property type="match status" value="3"/>
</dbReference>
<name>A0A0N5C1X7_STREA</name>
<dbReference type="GO" id="GO:0005634">
    <property type="term" value="C:nucleus"/>
    <property type="evidence" value="ECO:0007669"/>
    <property type="project" value="UniProtKB-SubCell"/>
</dbReference>